<gene>
    <name evidence="1" type="ORF">FIBSPDRAFT_956772</name>
</gene>
<dbReference type="InterPro" id="IPR027417">
    <property type="entry name" value="P-loop_NTPase"/>
</dbReference>
<name>A0A166GH04_9AGAM</name>
<dbReference type="AlphaFoldDB" id="A0A166GH04"/>
<dbReference type="Gene3D" id="3.40.50.300">
    <property type="entry name" value="P-loop containing nucleotide triphosphate hydrolases"/>
    <property type="match status" value="1"/>
</dbReference>
<dbReference type="Proteomes" id="UP000076532">
    <property type="component" value="Unassembled WGS sequence"/>
</dbReference>
<keyword evidence="2" id="KW-1185">Reference proteome</keyword>
<protein>
    <submittedName>
        <fullName evidence="1">Uncharacterized protein</fullName>
    </submittedName>
</protein>
<organism evidence="1 2">
    <name type="scientific">Athelia psychrophila</name>
    <dbReference type="NCBI Taxonomy" id="1759441"/>
    <lineage>
        <taxon>Eukaryota</taxon>
        <taxon>Fungi</taxon>
        <taxon>Dikarya</taxon>
        <taxon>Basidiomycota</taxon>
        <taxon>Agaricomycotina</taxon>
        <taxon>Agaricomycetes</taxon>
        <taxon>Agaricomycetidae</taxon>
        <taxon>Atheliales</taxon>
        <taxon>Atheliaceae</taxon>
        <taxon>Athelia</taxon>
    </lineage>
</organism>
<sequence>MASLLRLLAIRNSLRLAGHHPKGSIESRRPLLRTLSISTVRPYPACILERTDAFCIIQSGDGHPGKKGDGQCTASKVTCPPTSDYRDQRRRDPVRGYKVGARSLGRGDSRSLSRDITLASETLQLDQFKHMIKQPKFREWRGVLRVDEAHLTYKWGVDFRVSYGDIGQ</sequence>
<proteinExistence type="predicted"/>
<dbReference type="EMBL" id="KV417578">
    <property type="protein sequence ID" value="KZP17826.1"/>
    <property type="molecule type" value="Genomic_DNA"/>
</dbReference>
<reference evidence="1 2" key="1">
    <citation type="journal article" date="2016" name="Mol. Biol. Evol.">
        <title>Comparative Genomics of Early-Diverging Mushroom-Forming Fungi Provides Insights into the Origins of Lignocellulose Decay Capabilities.</title>
        <authorList>
            <person name="Nagy L.G."/>
            <person name="Riley R."/>
            <person name="Tritt A."/>
            <person name="Adam C."/>
            <person name="Daum C."/>
            <person name="Floudas D."/>
            <person name="Sun H."/>
            <person name="Yadav J.S."/>
            <person name="Pangilinan J."/>
            <person name="Larsson K.H."/>
            <person name="Matsuura K."/>
            <person name="Barry K."/>
            <person name="Labutti K."/>
            <person name="Kuo R."/>
            <person name="Ohm R.A."/>
            <person name="Bhattacharya S.S."/>
            <person name="Shirouzu T."/>
            <person name="Yoshinaga Y."/>
            <person name="Martin F.M."/>
            <person name="Grigoriev I.V."/>
            <person name="Hibbett D.S."/>
        </authorList>
    </citation>
    <scope>NUCLEOTIDE SEQUENCE [LARGE SCALE GENOMIC DNA]</scope>
    <source>
        <strain evidence="1 2">CBS 109695</strain>
    </source>
</reference>
<accession>A0A166GH04</accession>
<evidence type="ECO:0000313" key="2">
    <source>
        <dbReference type="Proteomes" id="UP000076532"/>
    </source>
</evidence>
<evidence type="ECO:0000313" key="1">
    <source>
        <dbReference type="EMBL" id="KZP17826.1"/>
    </source>
</evidence>